<dbReference type="PANTHER" id="PTHR21193">
    <property type="entry name" value="OXIDOREDUCTASE-LIKE DOMAIN-CONTAINING PROTEIN 1"/>
    <property type="match status" value="1"/>
</dbReference>
<reference evidence="3 4" key="1">
    <citation type="submission" date="2023-11" db="EMBL/GenBank/DDBJ databases">
        <title>An acidophilic fungus is an integral part of prey digestion in a carnivorous sundew plant.</title>
        <authorList>
            <person name="Tsai I.J."/>
        </authorList>
    </citation>
    <scope>NUCLEOTIDE SEQUENCE [LARGE SCALE GENOMIC DNA]</scope>
    <source>
        <strain evidence="3">169a</strain>
    </source>
</reference>
<dbReference type="EMBL" id="CP138588">
    <property type="protein sequence ID" value="WPH02836.1"/>
    <property type="molecule type" value="Genomic_DNA"/>
</dbReference>
<keyword evidence="4" id="KW-1185">Reference proteome</keyword>
<evidence type="ECO:0000259" key="2">
    <source>
        <dbReference type="Pfam" id="PF09791"/>
    </source>
</evidence>
<name>A0AAQ3RB46_9PEZI</name>
<proteinExistence type="predicted"/>
<dbReference type="GO" id="GO:0005739">
    <property type="term" value="C:mitochondrion"/>
    <property type="evidence" value="ECO:0007669"/>
    <property type="project" value="TreeGrafter"/>
</dbReference>
<dbReference type="InterPro" id="IPR019180">
    <property type="entry name" value="Oxidoreductase-like_N"/>
</dbReference>
<organism evidence="3 4">
    <name type="scientific">Acrodontium crateriforme</name>
    <dbReference type="NCBI Taxonomy" id="150365"/>
    <lineage>
        <taxon>Eukaryota</taxon>
        <taxon>Fungi</taxon>
        <taxon>Dikarya</taxon>
        <taxon>Ascomycota</taxon>
        <taxon>Pezizomycotina</taxon>
        <taxon>Dothideomycetes</taxon>
        <taxon>Dothideomycetidae</taxon>
        <taxon>Mycosphaerellales</taxon>
        <taxon>Teratosphaeriaceae</taxon>
        <taxon>Acrodontium</taxon>
    </lineage>
</organism>
<dbReference type="PANTHER" id="PTHR21193:SF3">
    <property type="entry name" value="OXIDOREDUCTASE-LIKE DOMAIN-CONTAINING PROTEIN 1"/>
    <property type="match status" value="1"/>
</dbReference>
<dbReference type="Proteomes" id="UP001303373">
    <property type="component" value="Chromosome 9"/>
</dbReference>
<evidence type="ECO:0000256" key="1">
    <source>
        <dbReference type="SAM" id="MobiDB-lite"/>
    </source>
</evidence>
<dbReference type="AlphaFoldDB" id="A0AAQ3RB46"/>
<gene>
    <name evidence="3" type="ORF">R9X50_00570400</name>
</gene>
<feature type="domain" description="Oxidoreductase-like" evidence="2">
    <location>
        <begin position="113"/>
        <end position="156"/>
    </location>
</feature>
<accession>A0AAQ3RB46</accession>
<feature type="region of interest" description="Disordered" evidence="1">
    <location>
        <begin position="158"/>
        <end position="215"/>
    </location>
</feature>
<dbReference type="InterPro" id="IPR039251">
    <property type="entry name" value="OXLD1"/>
</dbReference>
<feature type="compositionally biased region" description="Polar residues" evidence="1">
    <location>
        <begin position="195"/>
        <end position="205"/>
    </location>
</feature>
<evidence type="ECO:0000313" key="3">
    <source>
        <dbReference type="EMBL" id="WPH02836.1"/>
    </source>
</evidence>
<protein>
    <recommendedName>
        <fullName evidence="2">Oxidoreductase-like domain-containing protein</fullName>
    </recommendedName>
</protein>
<evidence type="ECO:0000313" key="4">
    <source>
        <dbReference type="Proteomes" id="UP001303373"/>
    </source>
</evidence>
<sequence>MRPAFRVCAKAYQISPRWVNHTAVQVVTCSQRSASSVSDYKHAFEGYTADLLDAPILEALPGAKPERMNVAMEEPSMTEEEERIAKARVVFGSRPGQWNVDRREEIERRSTLIAGVSVPPKPEEPDNCCMSGCVNCVWDLFRDDVEEWAAKSAEAKKKMTKLQEQRSNSEATPMSLKEPKIPGHATKSMEDESGGSETRWSTISEGGSAVQGQEDELFAGIPVAIREFMKTEKKLKEKHRKERVQDSLEP</sequence>
<dbReference type="Pfam" id="PF09791">
    <property type="entry name" value="Oxidored-like"/>
    <property type="match status" value="1"/>
</dbReference>